<feature type="domain" description="EGF-like" evidence="9">
    <location>
        <begin position="153"/>
        <end position="189"/>
    </location>
</feature>
<feature type="disulfide bond" evidence="8">
    <location>
        <begin position="239"/>
        <end position="249"/>
    </location>
</feature>
<dbReference type="InterPro" id="IPR052080">
    <property type="entry name" value="vWF_C/EGF_Fibrillin"/>
</dbReference>
<dbReference type="InterPro" id="IPR013032">
    <property type="entry name" value="EGF-like_CS"/>
</dbReference>
<dbReference type="SUPFAM" id="SSF57196">
    <property type="entry name" value="EGF/Laminin"/>
    <property type="match status" value="1"/>
</dbReference>
<dbReference type="GO" id="GO:0005509">
    <property type="term" value="F:calcium ion binding"/>
    <property type="evidence" value="ECO:0007669"/>
    <property type="project" value="InterPro"/>
</dbReference>
<evidence type="ECO:0000313" key="11">
    <source>
        <dbReference type="Proteomes" id="UP000472271"/>
    </source>
</evidence>
<feature type="domain" description="EGF-like" evidence="9">
    <location>
        <begin position="192"/>
        <end position="234"/>
    </location>
</feature>
<comment type="subcellular location">
    <subcellularLocation>
        <location evidence="1">Secreted</location>
    </subcellularLocation>
</comment>
<dbReference type="FunFam" id="2.10.25.10:FF:000003">
    <property type="entry name" value="fibrillin-1 isoform X1"/>
    <property type="match status" value="2"/>
</dbReference>
<dbReference type="CDD" id="cd00054">
    <property type="entry name" value="EGF_CA"/>
    <property type="match status" value="4"/>
</dbReference>
<dbReference type="SMART" id="SM00179">
    <property type="entry name" value="EGF_CA"/>
    <property type="match status" value="7"/>
</dbReference>
<name>A0A672Z0L2_9TELE</name>
<evidence type="ECO:0000256" key="2">
    <source>
        <dbReference type="ARBA" id="ARBA00022525"/>
    </source>
</evidence>
<keyword evidence="5" id="KW-0677">Repeat</keyword>
<feature type="domain" description="EGF-like" evidence="9">
    <location>
        <begin position="1"/>
        <end position="36"/>
    </location>
</feature>
<dbReference type="InterPro" id="IPR000152">
    <property type="entry name" value="EGF-type_Asp/Asn_hydroxyl_site"/>
</dbReference>
<dbReference type="PANTHER" id="PTHR47333:SF5">
    <property type="entry name" value="FIBRILLIN-3"/>
    <property type="match status" value="1"/>
</dbReference>
<dbReference type="PROSITE" id="PS01186">
    <property type="entry name" value="EGF_2"/>
    <property type="match status" value="2"/>
</dbReference>
<evidence type="ECO:0000256" key="3">
    <source>
        <dbReference type="ARBA" id="ARBA00022536"/>
    </source>
</evidence>
<dbReference type="FunFam" id="2.10.25.10:FF:000023">
    <property type="entry name" value="Fibrillin 2"/>
    <property type="match status" value="1"/>
</dbReference>
<dbReference type="PROSITE" id="PS01187">
    <property type="entry name" value="EGF_CA"/>
    <property type="match status" value="2"/>
</dbReference>
<protein>
    <recommendedName>
        <fullName evidence="9">EGF-like domain-containing protein</fullName>
    </recommendedName>
</protein>
<keyword evidence="6 8" id="KW-1015">Disulfide bond</keyword>
<sequence length="501" mass="55337">DECRVMGNLCKNGQCINALGSYSCTCKQGYTTDISGTQCVGKSYWVFMDSCPTTSTSCSHSCCLVKEARTTWVDRPHTPLNLSISSAPLMEFLSARSNPFLRLSLFLFPLPLDVDECIQAPKPCNFICKNTEGGYLCSCPEYILQEDGKSCRDLDECSTKQHNCQFLCVNTIGGFTCKCPPGFTQHHTACIDNNECASDPNLCGSNGACQNTPGSFNCDCQRGFSLDPSGQSCEDMDECDGNHRCQHGCQNLVGGYRCSCPQGYLQHYQWNQCVVSEHSDMRGASCHNTLGSFRCLCPTGFNYEQNNGGCSDVNECSTAQNPCKFGCSNTDGGYLCGCPPDTSVHCVSGLGFTSGGSSTDQGAEEDDNSLSPEACYECKINGYPKKGRKRRSTNSTEEDTQLLNLLPVDHPLTWFHLNISDLSNRDHILEFTPALSTLSDHVRYPNRLCATRRTLQINQRKPVPGGVLLQISSVPLFRKKELEQLEERHDKDYLTGRWETY</sequence>
<reference evidence="10" key="3">
    <citation type="submission" date="2025-09" db="UniProtKB">
        <authorList>
            <consortium name="Ensembl"/>
        </authorList>
    </citation>
    <scope>IDENTIFICATION</scope>
</reference>
<dbReference type="SMART" id="SM00181">
    <property type="entry name" value="EGF"/>
    <property type="match status" value="7"/>
</dbReference>
<evidence type="ECO:0000256" key="7">
    <source>
        <dbReference type="ARBA" id="ARBA00023180"/>
    </source>
</evidence>
<keyword evidence="3 8" id="KW-0245">EGF-like domain</keyword>
<feature type="domain" description="EGF-like" evidence="9">
    <location>
        <begin position="235"/>
        <end position="274"/>
    </location>
</feature>
<keyword evidence="7" id="KW-0325">Glycoprotein</keyword>
<dbReference type="Gene3D" id="2.10.25.10">
    <property type="entry name" value="Laminin"/>
    <property type="match status" value="7"/>
</dbReference>
<dbReference type="InterPro" id="IPR000742">
    <property type="entry name" value="EGF"/>
</dbReference>
<dbReference type="Proteomes" id="UP000472271">
    <property type="component" value="Chromosome 3"/>
</dbReference>
<dbReference type="SUPFAM" id="SSF57184">
    <property type="entry name" value="Growth factor receptor domain"/>
    <property type="match status" value="2"/>
</dbReference>
<dbReference type="PROSITE" id="PS50026">
    <property type="entry name" value="EGF_3"/>
    <property type="match status" value="4"/>
</dbReference>
<dbReference type="InterPro" id="IPR009030">
    <property type="entry name" value="Growth_fac_rcpt_cys_sf"/>
</dbReference>
<dbReference type="Pfam" id="PF12661">
    <property type="entry name" value="hEGF"/>
    <property type="match status" value="1"/>
</dbReference>
<evidence type="ECO:0000256" key="5">
    <source>
        <dbReference type="ARBA" id="ARBA00022737"/>
    </source>
</evidence>
<dbReference type="FunFam" id="2.10.25.10:FF:000010">
    <property type="entry name" value="Pro-epidermal growth factor"/>
    <property type="match status" value="1"/>
</dbReference>
<keyword evidence="2" id="KW-0964">Secreted</keyword>
<dbReference type="AlphaFoldDB" id="A0A672Z0L2"/>
<dbReference type="GO" id="GO:0048731">
    <property type="term" value="P:system development"/>
    <property type="evidence" value="ECO:0007669"/>
    <property type="project" value="UniProtKB-ARBA"/>
</dbReference>
<comment type="caution">
    <text evidence="8">Lacks conserved residue(s) required for the propagation of feature annotation.</text>
</comment>
<dbReference type="InterPro" id="IPR018097">
    <property type="entry name" value="EGF_Ca-bd_CS"/>
</dbReference>
<dbReference type="PROSITE" id="PS00010">
    <property type="entry name" value="ASX_HYDROXYL"/>
    <property type="match status" value="4"/>
</dbReference>
<evidence type="ECO:0000256" key="6">
    <source>
        <dbReference type="ARBA" id="ARBA00023157"/>
    </source>
</evidence>
<reference evidence="10" key="1">
    <citation type="submission" date="2019-06" db="EMBL/GenBank/DDBJ databases">
        <authorList>
            <consortium name="Wellcome Sanger Institute Data Sharing"/>
        </authorList>
    </citation>
    <scope>NUCLEOTIDE SEQUENCE [LARGE SCALE GENOMIC DNA]</scope>
</reference>
<evidence type="ECO:0000256" key="8">
    <source>
        <dbReference type="PROSITE-ProRule" id="PRU00076"/>
    </source>
</evidence>
<dbReference type="InterPro" id="IPR001881">
    <property type="entry name" value="EGF-like_Ca-bd_dom"/>
</dbReference>
<evidence type="ECO:0000256" key="1">
    <source>
        <dbReference type="ARBA" id="ARBA00004613"/>
    </source>
</evidence>
<evidence type="ECO:0000313" key="10">
    <source>
        <dbReference type="Ensembl" id="ENSSORP00005010656.1"/>
    </source>
</evidence>
<dbReference type="Ensembl" id="ENSSORT00005010998.1">
    <property type="protein sequence ID" value="ENSSORP00005010656.1"/>
    <property type="gene ID" value="ENSSORG00005005766.1"/>
</dbReference>
<keyword evidence="4" id="KW-0732">Signal</keyword>
<dbReference type="InterPro" id="IPR049883">
    <property type="entry name" value="NOTCH1_EGF-like"/>
</dbReference>
<accession>A0A672Z0L2</accession>
<keyword evidence="11" id="KW-1185">Reference proteome</keyword>
<evidence type="ECO:0000259" key="9">
    <source>
        <dbReference type="PROSITE" id="PS50026"/>
    </source>
</evidence>
<dbReference type="InParanoid" id="A0A672Z0L2"/>
<dbReference type="GO" id="GO:0005576">
    <property type="term" value="C:extracellular region"/>
    <property type="evidence" value="ECO:0007669"/>
    <property type="project" value="UniProtKB-SubCell"/>
</dbReference>
<evidence type="ECO:0000256" key="4">
    <source>
        <dbReference type="ARBA" id="ARBA00022729"/>
    </source>
</evidence>
<organism evidence="10 11">
    <name type="scientific">Sphaeramia orbicularis</name>
    <name type="common">orbiculate cardinalfish</name>
    <dbReference type="NCBI Taxonomy" id="375764"/>
    <lineage>
        <taxon>Eukaryota</taxon>
        <taxon>Metazoa</taxon>
        <taxon>Chordata</taxon>
        <taxon>Craniata</taxon>
        <taxon>Vertebrata</taxon>
        <taxon>Euteleostomi</taxon>
        <taxon>Actinopterygii</taxon>
        <taxon>Neopterygii</taxon>
        <taxon>Teleostei</taxon>
        <taxon>Neoteleostei</taxon>
        <taxon>Acanthomorphata</taxon>
        <taxon>Gobiaria</taxon>
        <taxon>Kurtiformes</taxon>
        <taxon>Apogonoidei</taxon>
        <taxon>Apogonidae</taxon>
        <taxon>Apogoninae</taxon>
        <taxon>Sphaeramia</taxon>
    </lineage>
</organism>
<proteinExistence type="predicted"/>
<reference evidence="10" key="2">
    <citation type="submission" date="2025-08" db="UniProtKB">
        <authorList>
            <consortium name="Ensembl"/>
        </authorList>
    </citation>
    <scope>IDENTIFICATION</scope>
</reference>
<dbReference type="Pfam" id="PF07645">
    <property type="entry name" value="EGF_CA"/>
    <property type="match status" value="6"/>
</dbReference>
<dbReference type="PANTHER" id="PTHR47333">
    <property type="entry name" value="VON WILLEBRAND FACTOR C AND EGF DOMAIN-CONTAINING PROTEIN"/>
    <property type="match status" value="1"/>
</dbReference>
<dbReference type="FunFam" id="2.10.25.10:FF:000159">
    <property type="entry name" value="Fibrillin 2"/>
    <property type="match status" value="1"/>
</dbReference>